<accession>A0A426X1L1</accession>
<organism evidence="2 3">
    <name type="scientific">Ensete ventricosum</name>
    <name type="common">Abyssinian banana</name>
    <name type="synonym">Musa ensete</name>
    <dbReference type="NCBI Taxonomy" id="4639"/>
    <lineage>
        <taxon>Eukaryota</taxon>
        <taxon>Viridiplantae</taxon>
        <taxon>Streptophyta</taxon>
        <taxon>Embryophyta</taxon>
        <taxon>Tracheophyta</taxon>
        <taxon>Spermatophyta</taxon>
        <taxon>Magnoliopsida</taxon>
        <taxon>Liliopsida</taxon>
        <taxon>Zingiberales</taxon>
        <taxon>Musaceae</taxon>
        <taxon>Ensete</taxon>
    </lineage>
</organism>
<comment type="caution">
    <text evidence="2">The sequence shown here is derived from an EMBL/GenBank/DDBJ whole genome shotgun (WGS) entry which is preliminary data.</text>
</comment>
<dbReference type="PANTHER" id="PTHR37394:SF1">
    <property type="entry name" value="PROTEIN PARTING DANCERS"/>
    <property type="match status" value="1"/>
</dbReference>
<evidence type="ECO:0000256" key="1">
    <source>
        <dbReference type="SAM" id="MobiDB-lite"/>
    </source>
</evidence>
<name>A0A426X1L1_ENSVE</name>
<gene>
    <name evidence="2" type="ORF">B296_00056250</name>
</gene>
<feature type="region of interest" description="Disordered" evidence="1">
    <location>
        <begin position="1"/>
        <end position="34"/>
    </location>
</feature>
<evidence type="ECO:0000313" key="2">
    <source>
        <dbReference type="EMBL" id="RRT33358.1"/>
    </source>
</evidence>
<sequence>MSKPSGAYASPLAASNKSGGGSYHRKGARGRGPEMAAVPVKSLDALASGDFAKLGPSHLLPLVPLYGRHSVVCRFGFFSPLLPFLVCVRSGVCMMNPTWRDEQHPSFIRFIASFLSANSYRLNFLPISPVNERLTCFPRFRDPEMGFEKIVKIAHARGGNTLTLGDELKCSISSCADFVI</sequence>
<protein>
    <submittedName>
        <fullName evidence="2">Uncharacterized protein</fullName>
    </submittedName>
</protein>
<proteinExistence type="predicted"/>
<dbReference type="InterPro" id="IPR039172">
    <property type="entry name" value="PTD"/>
</dbReference>
<dbReference type="Proteomes" id="UP000287651">
    <property type="component" value="Unassembled WGS sequence"/>
</dbReference>
<evidence type="ECO:0000313" key="3">
    <source>
        <dbReference type="Proteomes" id="UP000287651"/>
    </source>
</evidence>
<dbReference type="AlphaFoldDB" id="A0A426X1L1"/>
<dbReference type="PANTHER" id="PTHR37394">
    <property type="entry name" value="PROTEIN PARTING DANCERS"/>
    <property type="match status" value="1"/>
</dbReference>
<reference evidence="2 3" key="1">
    <citation type="journal article" date="2014" name="Agronomy (Basel)">
        <title>A Draft Genome Sequence for Ensete ventricosum, the Drought-Tolerant Tree Against Hunger.</title>
        <authorList>
            <person name="Harrison J."/>
            <person name="Moore K.A."/>
            <person name="Paszkiewicz K."/>
            <person name="Jones T."/>
            <person name="Grant M."/>
            <person name="Ambacheew D."/>
            <person name="Muzemil S."/>
            <person name="Studholme D.J."/>
        </authorList>
    </citation>
    <scope>NUCLEOTIDE SEQUENCE [LARGE SCALE GENOMIC DNA]</scope>
</reference>
<dbReference type="GO" id="GO:0000712">
    <property type="term" value="P:resolution of meiotic recombination intermediates"/>
    <property type="evidence" value="ECO:0007669"/>
    <property type="project" value="InterPro"/>
</dbReference>
<dbReference type="EMBL" id="AMZH03029235">
    <property type="protein sequence ID" value="RRT33358.1"/>
    <property type="molecule type" value="Genomic_DNA"/>
</dbReference>